<dbReference type="InterPro" id="IPR032675">
    <property type="entry name" value="LRR_dom_sf"/>
</dbReference>
<evidence type="ECO:0000313" key="6">
    <source>
        <dbReference type="EMBL" id="KAF6296218.1"/>
    </source>
</evidence>
<keyword evidence="4" id="KW-0206">Cytoskeleton</keyword>
<dbReference type="AlphaFoldDB" id="A0A7J7T6A2"/>
<feature type="region of interest" description="Disordered" evidence="5">
    <location>
        <begin position="175"/>
        <end position="333"/>
    </location>
</feature>
<evidence type="ECO:0000256" key="5">
    <source>
        <dbReference type="SAM" id="MobiDB-lite"/>
    </source>
</evidence>
<proteinExistence type="predicted"/>
<feature type="compositionally biased region" description="Gly residues" evidence="5">
    <location>
        <begin position="213"/>
        <end position="227"/>
    </location>
</feature>
<dbReference type="Proteomes" id="UP000527355">
    <property type="component" value="Unassembled WGS sequence"/>
</dbReference>
<dbReference type="GO" id="GO:0005813">
    <property type="term" value="C:centrosome"/>
    <property type="evidence" value="ECO:0007669"/>
    <property type="project" value="UniProtKB-SubCell"/>
</dbReference>
<dbReference type="PANTHER" id="PTHR23170:SF3">
    <property type="entry name" value="LEUCINE-RICH REPEAT-CONTAINING PROTEIN 45"/>
    <property type="match status" value="1"/>
</dbReference>
<sequence>MEEFLRSYSRLCRERGAEPQETVLQRLHELPRGRLDLATQSLTLDTCRALGALLPKEAQLTELVLSDCMLSEEGATLLLQGLCANTILRLLDLKGNNLQAKGAEALGKLLRQNKSIQSLTLEWNNLGAWEDAFATFCRALAGNLTLRQLDLRNNQISHQGAEELALALKGRHLPAAEADGGGGPGAGQPARPAGGGAEAAPGGAAAGAEQQGPGKGGGGDQGAGGAPGAERPPAGGAGRPGGAEGEGGSPGAAAESDGEWPPGGAAGPGERERLPPREAAAPGGGDRAHPGGGGPEGQLLAKRGPGLRAGVPREGPEPPEVRGSGETQERQDGGVLAVPGELCSWCREISAKSVGASAHLRAAWAASGREWPAPLPYSAAPPRTRAPAKTCGRWKEIRGQSPPSLPPGARTAFCSVTATAAAVVK</sequence>
<dbReference type="GO" id="GO:0005886">
    <property type="term" value="C:plasma membrane"/>
    <property type="evidence" value="ECO:0007669"/>
    <property type="project" value="TreeGrafter"/>
</dbReference>
<comment type="subcellular location">
    <subcellularLocation>
        <location evidence="1">Cytoplasm</location>
        <location evidence="1">Cytoskeleton</location>
        <location evidence="1">Microtubule organizing center</location>
        <location evidence="1">Centrosome</location>
    </subcellularLocation>
</comment>
<feature type="compositionally biased region" description="Low complexity" evidence="5">
    <location>
        <begin position="251"/>
        <end position="263"/>
    </location>
</feature>
<accession>A0A7J7T6A2</accession>
<name>A0A7J7T6A2_MYOMY</name>
<feature type="compositionally biased region" description="Low complexity" evidence="5">
    <location>
        <begin position="187"/>
        <end position="212"/>
    </location>
</feature>
<dbReference type="InterPro" id="IPR052116">
    <property type="entry name" value="Centro_Cilium_Assembly"/>
</dbReference>
<evidence type="ECO:0000256" key="2">
    <source>
        <dbReference type="ARBA" id="ARBA00022490"/>
    </source>
</evidence>
<keyword evidence="7" id="KW-1185">Reference proteome</keyword>
<dbReference type="EMBL" id="JABWUV010000017">
    <property type="protein sequence ID" value="KAF6296218.1"/>
    <property type="molecule type" value="Genomic_DNA"/>
</dbReference>
<dbReference type="Gene3D" id="3.80.10.10">
    <property type="entry name" value="Ribonuclease Inhibitor"/>
    <property type="match status" value="1"/>
</dbReference>
<dbReference type="PANTHER" id="PTHR23170">
    <property type="entry name" value="NY-REN-58 ANTIGEN"/>
    <property type="match status" value="1"/>
</dbReference>
<protein>
    <submittedName>
        <fullName evidence="6">Leucine rich repeat containing 45</fullName>
    </submittedName>
</protein>
<dbReference type="SUPFAM" id="SSF52047">
    <property type="entry name" value="RNI-like"/>
    <property type="match status" value="1"/>
</dbReference>
<comment type="caution">
    <text evidence="6">The sequence shown here is derived from an EMBL/GenBank/DDBJ whole genome shotgun (WGS) entry which is preliminary data.</text>
</comment>
<dbReference type="InterPro" id="IPR001611">
    <property type="entry name" value="Leu-rich_rpt"/>
</dbReference>
<dbReference type="Pfam" id="PF13516">
    <property type="entry name" value="LRR_6"/>
    <property type="match status" value="2"/>
</dbReference>
<feature type="compositionally biased region" description="Gly residues" evidence="5">
    <location>
        <begin position="282"/>
        <end position="296"/>
    </location>
</feature>
<organism evidence="6 7">
    <name type="scientific">Myotis myotis</name>
    <name type="common">Greater mouse-eared bat</name>
    <name type="synonym">Vespertilio myotis</name>
    <dbReference type="NCBI Taxonomy" id="51298"/>
    <lineage>
        <taxon>Eukaryota</taxon>
        <taxon>Metazoa</taxon>
        <taxon>Chordata</taxon>
        <taxon>Craniata</taxon>
        <taxon>Vertebrata</taxon>
        <taxon>Euteleostomi</taxon>
        <taxon>Mammalia</taxon>
        <taxon>Eutheria</taxon>
        <taxon>Laurasiatheria</taxon>
        <taxon>Chiroptera</taxon>
        <taxon>Yangochiroptera</taxon>
        <taxon>Vespertilionidae</taxon>
        <taxon>Myotis</taxon>
    </lineage>
</organism>
<reference evidence="6 7" key="1">
    <citation type="journal article" date="2020" name="Nature">
        <title>Six reference-quality genomes reveal evolution of bat adaptations.</title>
        <authorList>
            <person name="Jebb D."/>
            <person name="Huang Z."/>
            <person name="Pippel M."/>
            <person name="Hughes G.M."/>
            <person name="Lavrichenko K."/>
            <person name="Devanna P."/>
            <person name="Winkler S."/>
            <person name="Jermiin L.S."/>
            <person name="Skirmuntt E.C."/>
            <person name="Katzourakis A."/>
            <person name="Burkitt-Gray L."/>
            <person name="Ray D.A."/>
            <person name="Sullivan K.A.M."/>
            <person name="Roscito J.G."/>
            <person name="Kirilenko B.M."/>
            <person name="Davalos L.M."/>
            <person name="Corthals A.P."/>
            <person name="Power M.L."/>
            <person name="Jones G."/>
            <person name="Ransome R.D."/>
            <person name="Dechmann D.K.N."/>
            <person name="Locatelli A.G."/>
            <person name="Puechmaille S.J."/>
            <person name="Fedrigo O."/>
            <person name="Jarvis E.D."/>
            <person name="Hiller M."/>
            <person name="Vernes S.C."/>
            <person name="Myers E.W."/>
            <person name="Teeling E.C."/>
        </authorList>
    </citation>
    <scope>NUCLEOTIDE SEQUENCE [LARGE SCALE GENOMIC DNA]</scope>
    <source>
        <strain evidence="6">MMyoMyo1</strain>
        <tissue evidence="6">Flight muscle</tissue>
    </source>
</reference>
<dbReference type="SMART" id="SM00368">
    <property type="entry name" value="LRR_RI"/>
    <property type="match status" value="3"/>
</dbReference>
<keyword evidence="3" id="KW-0175">Coiled coil</keyword>
<gene>
    <name evidence="6" type="ORF">mMyoMyo1_012488</name>
</gene>
<dbReference type="VEuPathDB" id="HostDB:GeneID_118671200"/>
<evidence type="ECO:0000256" key="3">
    <source>
        <dbReference type="ARBA" id="ARBA00023054"/>
    </source>
</evidence>
<evidence type="ECO:0000256" key="4">
    <source>
        <dbReference type="ARBA" id="ARBA00023212"/>
    </source>
</evidence>
<evidence type="ECO:0000313" key="7">
    <source>
        <dbReference type="Proteomes" id="UP000527355"/>
    </source>
</evidence>
<evidence type="ECO:0000256" key="1">
    <source>
        <dbReference type="ARBA" id="ARBA00004300"/>
    </source>
</evidence>
<keyword evidence="2" id="KW-0963">Cytoplasm</keyword>
<feature type="compositionally biased region" description="Gly residues" evidence="5">
    <location>
        <begin position="235"/>
        <end position="250"/>
    </location>
</feature>